<comment type="caution">
    <text evidence="1">The sequence shown here is derived from an EMBL/GenBank/DDBJ whole genome shotgun (WGS) entry which is preliminary data.</text>
</comment>
<dbReference type="PANTHER" id="PTHR30105">
    <property type="entry name" value="UNCHARACTERIZED YIBQ-RELATED"/>
    <property type="match status" value="1"/>
</dbReference>
<evidence type="ECO:0000313" key="1">
    <source>
        <dbReference type="EMBL" id="PIE33045.1"/>
    </source>
</evidence>
<name>A0A2G6KBN5_9BACT</name>
<dbReference type="InterPro" id="IPR006837">
    <property type="entry name" value="Divergent_DAC"/>
</dbReference>
<evidence type="ECO:0000313" key="2">
    <source>
        <dbReference type="Proteomes" id="UP000230821"/>
    </source>
</evidence>
<dbReference type="EMBL" id="PDSK01000104">
    <property type="protein sequence ID" value="PIE33045.1"/>
    <property type="molecule type" value="Genomic_DNA"/>
</dbReference>
<dbReference type="Proteomes" id="UP000230821">
    <property type="component" value="Unassembled WGS sequence"/>
</dbReference>
<evidence type="ECO:0008006" key="3">
    <source>
        <dbReference type="Google" id="ProtNLM"/>
    </source>
</evidence>
<dbReference type="SUPFAM" id="SSF88713">
    <property type="entry name" value="Glycoside hydrolase/deacetylase"/>
    <property type="match status" value="1"/>
</dbReference>
<organism evidence="1 2">
    <name type="scientific">candidate division KSB3 bacterium</name>
    <dbReference type="NCBI Taxonomy" id="2044937"/>
    <lineage>
        <taxon>Bacteria</taxon>
        <taxon>candidate division KSB3</taxon>
    </lineage>
</organism>
<proteinExistence type="predicted"/>
<dbReference type="InterPro" id="IPR011330">
    <property type="entry name" value="Glyco_hydro/deAcase_b/a-brl"/>
</dbReference>
<dbReference type="Gene3D" id="3.20.20.370">
    <property type="entry name" value="Glycoside hydrolase/deacetylase"/>
    <property type="match status" value="1"/>
</dbReference>
<protein>
    <recommendedName>
        <fullName evidence="3">Divergent polysaccharide deacetylase family protein</fullName>
    </recommendedName>
</protein>
<dbReference type="Pfam" id="PF04748">
    <property type="entry name" value="Polysacc_deac_2"/>
    <property type="match status" value="1"/>
</dbReference>
<gene>
    <name evidence="1" type="ORF">CSA56_13415</name>
</gene>
<dbReference type="AlphaFoldDB" id="A0A2G6KBN5"/>
<sequence>MNRKMFTLCLAIVIAALGVFALGAFWEREPEGDLSSPPIFPARSSAQLSTVIEDVLTRANVTFTSSDSPQEYSHSSGQEQKIRWIKHEYEASLEERATLSPMIRHLSEAMTTHGGEIFQTYVDPGEGQARLVIGVGTFITHHLVFTWPPPSVIEEALPVPTETSAAQFRAAIVIDDLGSNLFTVQRLLDLEEDLTFSVLPHLEKSVEVARLVHEQQREVFLHLPMEPLRYPEYRPGEGAVMTNMGSEQIRATIDRDLQTVPFASGVNNHMGSRLTADRNTMQVVLEHLHNRRLGFMDSRTTGDSIAYTLAQQLGVKSAQRKVFLDNDATVPAVKAQLEKLAVLAEQGGPPAIAIGHPKEATLQALQEMLPEFERRNIRIVRASTFMQ</sequence>
<dbReference type="GO" id="GO:0005975">
    <property type="term" value="P:carbohydrate metabolic process"/>
    <property type="evidence" value="ECO:0007669"/>
    <property type="project" value="InterPro"/>
</dbReference>
<dbReference type="PANTHER" id="PTHR30105:SF2">
    <property type="entry name" value="DIVERGENT POLYSACCHARIDE DEACETYLASE SUPERFAMILY"/>
    <property type="match status" value="1"/>
</dbReference>
<dbReference type="CDD" id="cd10936">
    <property type="entry name" value="CE4_DAC2"/>
    <property type="match status" value="1"/>
</dbReference>
<reference evidence="1 2" key="1">
    <citation type="submission" date="2017-10" db="EMBL/GenBank/DDBJ databases">
        <title>Novel microbial diversity and functional potential in the marine mammal oral microbiome.</title>
        <authorList>
            <person name="Dudek N.K."/>
            <person name="Sun C.L."/>
            <person name="Burstein D."/>
            <person name="Kantor R.S."/>
            <person name="Aliaga Goltsman D.S."/>
            <person name="Bik E.M."/>
            <person name="Thomas B.C."/>
            <person name="Banfield J.F."/>
            <person name="Relman D.A."/>
        </authorList>
    </citation>
    <scope>NUCLEOTIDE SEQUENCE [LARGE SCALE GENOMIC DNA]</scope>
    <source>
        <strain evidence="1">DOLJORAL78_47_16</strain>
    </source>
</reference>
<accession>A0A2G6KBN5</accession>